<proteinExistence type="predicted"/>
<dbReference type="EMBL" id="JAUJYO010000018">
    <property type="protein sequence ID" value="KAK1289979.1"/>
    <property type="molecule type" value="Genomic_DNA"/>
</dbReference>
<reference evidence="3" key="2">
    <citation type="submission" date="2023-06" db="EMBL/GenBank/DDBJ databases">
        <authorList>
            <person name="Ma L."/>
            <person name="Liu K.-W."/>
            <person name="Li Z."/>
            <person name="Hsiao Y.-Y."/>
            <person name="Qi Y."/>
            <person name="Fu T."/>
            <person name="Tang G."/>
            <person name="Zhang D."/>
            <person name="Sun W.-H."/>
            <person name="Liu D.-K."/>
            <person name="Li Y."/>
            <person name="Chen G.-Z."/>
            <person name="Liu X.-D."/>
            <person name="Liao X.-Y."/>
            <person name="Jiang Y.-T."/>
            <person name="Yu X."/>
            <person name="Hao Y."/>
            <person name="Huang J."/>
            <person name="Zhao X.-W."/>
            <person name="Ke S."/>
            <person name="Chen Y.-Y."/>
            <person name="Wu W.-L."/>
            <person name="Hsu J.-L."/>
            <person name="Lin Y.-F."/>
            <person name="Huang M.-D."/>
            <person name="Li C.-Y."/>
            <person name="Huang L."/>
            <person name="Wang Z.-W."/>
            <person name="Zhao X."/>
            <person name="Zhong W.-Y."/>
            <person name="Peng D.-H."/>
            <person name="Ahmad S."/>
            <person name="Lan S."/>
            <person name="Zhang J.-S."/>
            <person name="Tsai W.-C."/>
            <person name="Van De Peer Y."/>
            <person name="Liu Z.-J."/>
        </authorList>
    </citation>
    <scope>NUCLEOTIDE SEQUENCE</scope>
    <source>
        <strain evidence="3">CP</strain>
        <tissue evidence="3">Leaves</tissue>
    </source>
</reference>
<reference evidence="3" key="1">
    <citation type="journal article" date="2023" name="Nat. Commun.">
        <title>Diploid and tetraploid genomes of Acorus and the evolution of monocots.</title>
        <authorList>
            <person name="Ma L."/>
            <person name="Liu K.W."/>
            <person name="Li Z."/>
            <person name="Hsiao Y.Y."/>
            <person name="Qi Y."/>
            <person name="Fu T."/>
            <person name="Tang G.D."/>
            <person name="Zhang D."/>
            <person name="Sun W.H."/>
            <person name="Liu D.K."/>
            <person name="Li Y."/>
            <person name="Chen G.Z."/>
            <person name="Liu X.D."/>
            <person name="Liao X.Y."/>
            <person name="Jiang Y.T."/>
            <person name="Yu X."/>
            <person name="Hao Y."/>
            <person name="Huang J."/>
            <person name="Zhao X.W."/>
            <person name="Ke S."/>
            <person name="Chen Y.Y."/>
            <person name="Wu W.L."/>
            <person name="Hsu J.L."/>
            <person name="Lin Y.F."/>
            <person name="Huang M.D."/>
            <person name="Li C.Y."/>
            <person name="Huang L."/>
            <person name="Wang Z.W."/>
            <person name="Zhao X."/>
            <person name="Zhong W.Y."/>
            <person name="Peng D.H."/>
            <person name="Ahmad S."/>
            <person name="Lan S."/>
            <person name="Zhang J.S."/>
            <person name="Tsai W.C."/>
            <person name="Van de Peer Y."/>
            <person name="Liu Z.J."/>
        </authorList>
    </citation>
    <scope>NUCLEOTIDE SEQUENCE</scope>
    <source>
        <strain evidence="3">CP</strain>
    </source>
</reference>
<dbReference type="GO" id="GO:0009507">
    <property type="term" value="C:chloroplast"/>
    <property type="evidence" value="ECO:0007669"/>
    <property type="project" value="TreeGrafter"/>
</dbReference>
<accession>A0AAV9CMX4</accession>
<keyword evidence="2" id="KW-0472">Membrane</keyword>
<protein>
    <recommendedName>
        <fullName evidence="6">LOW protein: ammonium transporter 1-like protein</fullName>
    </recommendedName>
</protein>
<sequence length="306" mass="32750">MASLLSPPRLPILSSRLTPSISRNPHHVLSPLKPSRTRSPSNRSLHVSLALAESEPPKPTSTAADAEDALPLLRELAECFALPSDYFAELPSDLRLDLNDAAFDLSNGPVIDQCGQELGGKLLNLARAWEQGDTSTSRSIVSELPTLDESLTDNAKSAFGKRLVSAGRRFEAMGQYGQGELQKIAKTMIKAGKVLSARPVSVMAEQPKTETRMLKFGDLQVELTPEKAYIGAGIGFAFGLLSWGLTQGMQNVNENSLQYANDNALSLAKSLRGALLALGYSSTLLSMLASVGLVVLGRQLSSSDET</sequence>
<evidence type="ECO:0000313" key="4">
    <source>
        <dbReference type="EMBL" id="KAK1315101.1"/>
    </source>
</evidence>
<evidence type="ECO:0000313" key="5">
    <source>
        <dbReference type="Proteomes" id="UP001180020"/>
    </source>
</evidence>
<evidence type="ECO:0000256" key="2">
    <source>
        <dbReference type="SAM" id="Phobius"/>
    </source>
</evidence>
<feature type="region of interest" description="Disordered" evidence="1">
    <location>
        <begin position="24"/>
        <end position="44"/>
    </location>
</feature>
<feature type="transmembrane region" description="Helical" evidence="2">
    <location>
        <begin position="274"/>
        <end position="296"/>
    </location>
</feature>
<gene>
    <name evidence="4" type="ORF">QJS10_CPA06g00106</name>
    <name evidence="3" type="ORF">QJS10_CPB18g01902</name>
</gene>
<keyword evidence="2" id="KW-1133">Transmembrane helix</keyword>
<keyword evidence="5" id="KW-1185">Reference proteome</keyword>
<dbReference type="AlphaFoldDB" id="A0AAV9CMX4"/>
<dbReference type="Proteomes" id="UP001180020">
    <property type="component" value="Unassembled WGS sequence"/>
</dbReference>
<organism evidence="3 5">
    <name type="scientific">Acorus calamus</name>
    <name type="common">Sweet flag</name>
    <dbReference type="NCBI Taxonomy" id="4465"/>
    <lineage>
        <taxon>Eukaryota</taxon>
        <taxon>Viridiplantae</taxon>
        <taxon>Streptophyta</taxon>
        <taxon>Embryophyta</taxon>
        <taxon>Tracheophyta</taxon>
        <taxon>Spermatophyta</taxon>
        <taxon>Magnoliopsida</taxon>
        <taxon>Liliopsida</taxon>
        <taxon>Acoraceae</taxon>
        <taxon>Acorus</taxon>
    </lineage>
</organism>
<evidence type="ECO:0008006" key="6">
    <source>
        <dbReference type="Google" id="ProtNLM"/>
    </source>
</evidence>
<dbReference type="PANTHER" id="PTHR36802:SF1">
    <property type="entry name" value="OS02G0815400 PROTEIN"/>
    <property type="match status" value="1"/>
</dbReference>
<name>A0AAV9CMX4_ACOCL</name>
<evidence type="ECO:0000313" key="3">
    <source>
        <dbReference type="EMBL" id="KAK1289979.1"/>
    </source>
</evidence>
<dbReference type="PANTHER" id="PTHR36802">
    <property type="entry name" value="OS02G0815400 PROTEIN"/>
    <property type="match status" value="1"/>
</dbReference>
<comment type="caution">
    <text evidence="3">The sequence shown here is derived from an EMBL/GenBank/DDBJ whole genome shotgun (WGS) entry which is preliminary data.</text>
</comment>
<evidence type="ECO:0000256" key="1">
    <source>
        <dbReference type="SAM" id="MobiDB-lite"/>
    </source>
</evidence>
<dbReference type="EMBL" id="JAUJYO010000006">
    <property type="protein sequence ID" value="KAK1315101.1"/>
    <property type="molecule type" value="Genomic_DNA"/>
</dbReference>
<keyword evidence="2" id="KW-0812">Transmembrane</keyword>